<evidence type="ECO:0000256" key="13">
    <source>
        <dbReference type="PROSITE-ProRule" id="PRU01263"/>
    </source>
</evidence>
<dbReference type="SMART" id="SM00355">
    <property type="entry name" value="ZnF_C2H2"/>
    <property type="match status" value="7"/>
</dbReference>
<keyword evidence="3 13" id="KW-0479">Metal-binding</keyword>
<dbReference type="GO" id="GO:0008270">
    <property type="term" value="F:zinc ion binding"/>
    <property type="evidence" value="ECO:0007669"/>
    <property type="project" value="UniProtKB-UniRule"/>
</dbReference>
<feature type="domain" description="C2H2-type" evidence="15">
    <location>
        <begin position="352"/>
        <end position="379"/>
    </location>
</feature>
<evidence type="ECO:0000313" key="17">
    <source>
        <dbReference type="EMBL" id="KAK3923130.1"/>
    </source>
</evidence>
<feature type="domain" description="C2H2-type" evidence="15">
    <location>
        <begin position="220"/>
        <end position="248"/>
    </location>
</feature>
<reference evidence="17" key="2">
    <citation type="journal article" date="2023" name="BMC Genomics">
        <title>Pest status, molecular evolution, and epigenetic factors derived from the genome assembly of Frankliniella fusca, a thysanopteran phytovirus vector.</title>
        <authorList>
            <person name="Catto M.A."/>
            <person name="Labadie P.E."/>
            <person name="Jacobson A.L."/>
            <person name="Kennedy G.G."/>
            <person name="Srinivasan R."/>
            <person name="Hunt B.G."/>
        </authorList>
    </citation>
    <scope>NUCLEOTIDE SEQUENCE</scope>
    <source>
        <strain evidence="17">PL_HMW_Pooled</strain>
    </source>
</reference>
<evidence type="ECO:0000256" key="5">
    <source>
        <dbReference type="ARBA" id="ARBA00022771"/>
    </source>
</evidence>
<keyword evidence="7" id="KW-0805">Transcription regulation</keyword>
<evidence type="ECO:0000256" key="10">
    <source>
        <dbReference type="ARBA" id="ARBA00023242"/>
    </source>
</evidence>
<comment type="subcellular location">
    <subcellularLocation>
        <location evidence="1">Nucleus</location>
    </subcellularLocation>
</comment>
<feature type="domain" description="C2H2-type" evidence="15">
    <location>
        <begin position="267"/>
        <end position="295"/>
    </location>
</feature>
<keyword evidence="8" id="KW-0238">DNA-binding</keyword>
<accession>A0AAE1HM75</accession>
<feature type="region of interest" description="Disordered" evidence="14">
    <location>
        <begin position="157"/>
        <end position="181"/>
    </location>
</feature>
<dbReference type="GO" id="GO:0000978">
    <property type="term" value="F:RNA polymerase II cis-regulatory region sequence-specific DNA binding"/>
    <property type="evidence" value="ECO:0007669"/>
    <property type="project" value="TreeGrafter"/>
</dbReference>
<sequence>MINLDKFCRLCLTDKHVTSHLFDDPHDDANVPLHQKVMRCLSVKIKKGDGLPTLLCQPCAHKVNTLWCFKKLSEYVDTSLQHRLLHKNLTNIDLEEEIKLIARETALIASKPRALNSVSDMPPIGVDADASNSVLVKFESDCHSGSDADWGVSLQGTASSVSDQESVKSKTDEDEEQTLQSTSVRKKKRCEYICEFCGRKFPRSNHLAQHELTHVAEKPFHCSECDKSFWYKASLIGHIKQTHTGDGFFKKTELTRHRPTHSNETPHKCPQCGMGFKITKTLKRHIRNVHTAQRSYTCHMCGKSFIQAQTLKVHMVLHSGEKPYVCSYCGKGFAQSAPLKTHIRIHTGEKPFSCHACGDRFSTRSALNSHAFKHSDTFPYHCSRCSQTFRLKKDLIRHEQGHDDQESNPKKSIQQEPEMTFSGNQSSGEMVSTELDSQTCSQNEDQQQEDDTAATEEKRTGGGE</sequence>
<dbReference type="Pfam" id="PF00096">
    <property type="entry name" value="zf-C2H2"/>
    <property type="match status" value="4"/>
</dbReference>
<dbReference type="Gene3D" id="3.30.160.60">
    <property type="entry name" value="Classic Zinc Finger"/>
    <property type="match status" value="7"/>
</dbReference>
<feature type="domain" description="C2H2-type" evidence="15">
    <location>
        <begin position="324"/>
        <end position="351"/>
    </location>
</feature>
<dbReference type="PROSITE" id="PS51915">
    <property type="entry name" value="ZAD"/>
    <property type="match status" value="1"/>
</dbReference>
<dbReference type="InterPro" id="IPR050527">
    <property type="entry name" value="Snail/Krueppel_Znf"/>
</dbReference>
<feature type="domain" description="ZAD" evidence="16">
    <location>
        <begin position="6"/>
        <end position="83"/>
    </location>
</feature>
<dbReference type="GO" id="GO:0005634">
    <property type="term" value="C:nucleus"/>
    <property type="evidence" value="ECO:0007669"/>
    <property type="project" value="UniProtKB-SubCell"/>
</dbReference>
<dbReference type="SUPFAM" id="SSF57716">
    <property type="entry name" value="Glucocorticoid receptor-like (DNA-binding domain)"/>
    <property type="match status" value="1"/>
</dbReference>
<name>A0AAE1HM75_9NEOP</name>
<dbReference type="InterPro" id="IPR013087">
    <property type="entry name" value="Znf_C2H2_type"/>
</dbReference>
<feature type="compositionally biased region" description="Basic and acidic residues" evidence="14">
    <location>
        <begin position="455"/>
        <end position="464"/>
    </location>
</feature>
<dbReference type="InterPro" id="IPR012934">
    <property type="entry name" value="Znf_AD"/>
</dbReference>
<dbReference type="SUPFAM" id="SSF57667">
    <property type="entry name" value="beta-beta-alpha zinc fingers"/>
    <property type="match status" value="4"/>
</dbReference>
<evidence type="ECO:0000256" key="11">
    <source>
        <dbReference type="ARBA" id="ARBA00037948"/>
    </source>
</evidence>
<dbReference type="FunFam" id="3.30.160.60:FF:000161">
    <property type="entry name" value="Zinc finger protein 366"/>
    <property type="match status" value="1"/>
</dbReference>
<evidence type="ECO:0000256" key="3">
    <source>
        <dbReference type="ARBA" id="ARBA00022723"/>
    </source>
</evidence>
<dbReference type="FunFam" id="3.30.160.60:FF:000446">
    <property type="entry name" value="Zinc finger protein"/>
    <property type="match status" value="1"/>
</dbReference>
<evidence type="ECO:0000256" key="4">
    <source>
        <dbReference type="ARBA" id="ARBA00022737"/>
    </source>
</evidence>
<dbReference type="Gene3D" id="3.40.1800.20">
    <property type="match status" value="1"/>
</dbReference>
<dbReference type="AlphaFoldDB" id="A0AAE1HM75"/>
<keyword evidence="5 12" id="KW-0863">Zinc-finger</keyword>
<dbReference type="Pfam" id="PF07776">
    <property type="entry name" value="zf-AD"/>
    <property type="match status" value="1"/>
</dbReference>
<feature type="binding site" evidence="13">
    <location>
        <position position="56"/>
    </location>
    <ligand>
        <name>Zn(2+)</name>
        <dbReference type="ChEBI" id="CHEBI:29105"/>
    </ligand>
</feature>
<keyword evidence="4" id="KW-0677">Repeat</keyword>
<gene>
    <name evidence="17" type="ORF">KUF71_000212</name>
</gene>
<dbReference type="FunFam" id="3.30.160.60:FF:000931">
    <property type="entry name" value="zinc finger protein 697"/>
    <property type="match status" value="1"/>
</dbReference>
<keyword evidence="9" id="KW-0804">Transcription</keyword>
<proteinExistence type="inferred from homology"/>
<dbReference type="PANTHER" id="PTHR24388:SF53">
    <property type="entry name" value="CHORION TRANSCRIPTION FACTOR CF2-RELATED"/>
    <property type="match status" value="1"/>
</dbReference>
<keyword evidence="18" id="KW-1185">Reference proteome</keyword>
<evidence type="ECO:0000259" key="16">
    <source>
        <dbReference type="PROSITE" id="PS51915"/>
    </source>
</evidence>
<feature type="domain" description="C2H2-type" evidence="15">
    <location>
        <begin position="296"/>
        <end position="323"/>
    </location>
</feature>
<evidence type="ECO:0000259" key="15">
    <source>
        <dbReference type="PROSITE" id="PS50157"/>
    </source>
</evidence>
<evidence type="ECO:0000256" key="1">
    <source>
        <dbReference type="ARBA" id="ARBA00004123"/>
    </source>
</evidence>
<dbReference type="SMART" id="SM00868">
    <property type="entry name" value="zf-AD"/>
    <property type="match status" value="1"/>
</dbReference>
<dbReference type="GO" id="GO:0000981">
    <property type="term" value="F:DNA-binding transcription factor activity, RNA polymerase II-specific"/>
    <property type="evidence" value="ECO:0007669"/>
    <property type="project" value="TreeGrafter"/>
</dbReference>
<evidence type="ECO:0000256" key="8">
    <source>
        <dbReference type="ARBA" id="ARBA00023125"/>
    </source>
</evidence>
<reference evidence="17" key="1">
    <citation type="submission" date="2021-07" db="EMBL/GenBank/DDBJ databases">
        <authorList>
            <person name="Catto M.A."/>
            <person name="Jacobson A."/>
            <person name="Kennedy G."/>
            <person name="Labadie P."/>
            <person name="Hunt B.G."/>
            <person name="Srinivasan R."/>
        </authorList>
    </citation>
    <scope>NUCLEOTIDE SEQUENCE</scope>
    <source>
        <strain evidence="17">PL_HMW_Pooled</strain>
        <tissue evidence="17">Head</tissue>
    </source>
</reference>
<comment type="similarity">
    <text evidence="11">Belongs to the snail C2H2-type zinc-finger protein family.</text>
</comment>
<dbReference type="Proteomes" id="UP001219518">
    <property type="component" value="Unassembled WGS sequence"/>
</dbReference>
<feature type="domain" description="C2H2-type" evidence="15">
    <location>
        <begin position="192"/>
        <end position="219"/>
    </location>
</feature>
<protein>
    <submittedName>
        <fullName evidence="17">Zinc finger protein OZF</fullName>
    </submittedName>
</protein>
<dbReference type="FunFam" id="3.30.160.60:FF:000176">
    <property type="entry name" value="zinc finger protein 70"/>
    <property type="match status" value="1"/>
</dbReference>
<evidence type="ECO:0000256" key="2">
    <source>
        <dbReference type="ARBA" id="ARBA00006991"/>
    </source>
</evidence>
<evidence type="ECO:0000256" key="7">
    <source>
        <dbReference type="ARBA" id="ARBA00023015"/>
    </source>
</evidence>
<dbReference type="PANTHER" id="PTHR24388">
    <property type="entry name" value="ZINC FINGER PROTEIN"/>
    <property type="match status" value="1"/>
</dbReference>
<dbReference type="EMBL" id="JAHWGI010001142">
    <property type="protein sequence ID" value="KAK3923130.1"/>
    <property type="molecule type" value="Genomic_DNA"/>
</dbReference>
<feature type="domain" description="C2H2-type" evidence="15">
    <location>
        <begin position="380"/>
        <end position="407"/>
    </location>
</feature>
<evidence type="ECO:0000256" key="14">
    <source>
        <dbReference type="SAM" id="MobiDB-lite"/>
    </source>
</evidence>
<dbReference type="PROSITE" id="PS00028">
    <property type="entry name" value="ZINC_FINGER_C2H2_1"/>
    <property type="match status" value="7"/>
</dbReference>
<feature type="binding site" evidence="13">
    <location>
        <position position="59"/>
    </location>
    <ligand>
        <name>Zn(2+)</name>
        <dbReference type="ChEBI" id="CHEBI:29105"/>
    </ligand>
</feature>
<keyword evidence="10" id="KW-0539">Nucleus</keyword>
<feature type="binding site" evidence="13">
    <location>
        <position position="8"/>
    </location>
    <ligand>
        <name>Zn(2+)</name>
        <dbReference type="ChEBI" id="CHEBI:29105"/>
    </ligand>
</feature>
<feature type="binding site" evidence="13">
    <location>
        <position position="11"/>
    </location>
    <ligand>
        <name>Zn(2+)</name>
        <dbReference type="ChEBI" id="CHEBI:29105"/>
    </ligand>
</feature>
<keyword evidence="6 13" id="KW-0862">Zinc</keyword>
<dbReference type="PROSITE" id="PS50157">
    <property type="entry name" value="ZINC_FINGER_C2H2_2"/>
    <property type="match status" value="7"/>
</dbReference>
<comment type="caution">
    <text evidence="17">The sequence shown here is derived from an EMBL/GenBank/DDBJ whole genome shotgun (WGS) entry which is preliminary data.</text>
</comment>
<comment type="similarity">
    <text evidence="2">Belongs to the krueppel C2H2-type zinc-finger protein family.</text>
</comment>
<evidence type="ECO:0000256" key="6">
    <source>
        <dbReference type="ARBA" id="ARBA00022833"/>
    </source>
</evidence>
<feature type="region of interest" description="Disordered" evidence="14">
    <location>
        <begin position="398"/>
        <end position="464"/>
    </location>
</feature>
<evidence type="ECO:0000256" key="9">
    <source>
        <dbReference type="ARBA" id="ARBA00023163"/>
    </source>
</evidence>
<evidence type="ECO:0000256" key="12">
    <source>
        <dbReference type="PROSITE-ProRule" id="PRU00042"/>
    </source>
</evidence>
<organism evidence="17 18">
    <name type="scientific">Frankliniella fusca</name>
    <dbReference type="NCBI Taxonomy" id="407009"/>
    <lineage>
        <taxon>Eukaryota</taxon>
        <taxon>Metazoa</taxon>
        <taxon>Ecdysozoa</taxon>
        <taxon>Arthropoda</taxon>
        <taxon>Hexapoda</taxon>
        <taxon>Insecta</taxon>
        <taxon>Pterygota</taxon>
        <taxon>Neoptera</taxon>
        <taxon>Paraneoptera</taxon>
        <taxon>Thysanoptera</taxon>
        <taxon>Terebrantia</taxon>
        <taxon>Thripoidea</taxon>
        <taxon>Thripidae</taxon>
        <taxon>Frankliniella</taxon>
    </lineage>
</organism>
<feature type="compositionally biased region" description="Basic and acidic residues" evidence="14">
    <location>
        <begin position="398"/>
        <end position="409"/>
    </location>
</feature>
<dbReference type="InterPro" id="IPR036236">
    <property type="entry name" value="Znf_C2H2_sf"/>
</dbReference>
<evidence type="ECO:0000313" key="18">
    <source>
        <dbReference type="Proteomes" id="UP001219518"/>
    </source>
</evidence>
<feature type="compositionally biased region" description="Polar residues" evidence="14">
    <location>
        <begin position="410"/>
        <end position="445"/>
    </location>
</feature>
<dbReference type="FunFam" id="3.30.160.60:FF:002343">
    <property type="entry name" value="Zinc finger protein 33A"/>
    <property type="match status" value="1"/>
</dbReference>